<organism evidence="2 3">
    <name type="scientific">Pseudomonas schmalbachii</name>
    <dbReference type="NCBI Taxonomy" id="2816993"/>
    <lineage>
        <taxon>Bacteria</taxon>
        <taxon>Pseudomonadati</taxon>
        <taxon>Pseudomonadota</taxon>
        <taxon>Gammaproteobacteria</taxon>
        <taxon>Pseudomonadales</taxon>
        <taxon>Pseudomonadaceae</taxon>
        <taxon>Pseudomonas</taxon>
    </lineage>
</organism>
<dbReference type="EMBL" id="JAELYA010000002">
    <property type="protein sequence ID" value="MBO3274745.1"/>
    <property type="molecule type" value="Genomic_DNA"/>
</dbReference>
<protein>
    <submittedName>
        <fullName evidence="2">DUF4255 domain-containing protein</fullName>
    </submittedName>
</protein>
<reference evidence="2 3" key="1">
    <citation type="submission" date="2020-12" db="EMBL/GenBank/DDBJ databases">
        <title>Pseudomonas schmalbachii sp. nov. isolated from millipede gut.</title>
        <authorList>
            <person name="Shelomi M."/>
        </authorList>
    </citation>
    <scope>NUCLEOTIDE SEQUENCE [LARGE SCALE GENOMIC DNA]</scope>
    <source>
        <strain evidence="2 3">Milli4</strain>
    </source>
</reference>
<evidence type="ECO:0000313" key="2">
    <source>
        <dbReference type="EMBL" id="MBO3274745.1"/>
    </source>
</evidence>
<dbReference type="Pfam" id="PF14065">
    <property type="entry name" value="Pvc16_N"/>
    <property type="match status" value="1"/>
</dbReference>
<dbReference type="Proteomes" id="UP000669060">
    <property type="component" value="Unassembled WGS sequence"/>
</dbReference>
<dbReference type="InterPro" id="IPR025351">
    <property type="entry name" value="Pvc16_N"/>
</dbReference>
<evidence type="ECO:0000259" key="1">
    <source>
        <dbReference type="Pfam" id="PF14065"/>
    </source>
</evidence>
<evidence type="ECO:0000313" key="3">
    <source>
        <dbReference type="Proteomes" id="UP000669060"/>
    </source>
</evidence>
<dbReference type="RefSeq" id="WP_208312600.1">
    <property type="nucleotide sequence ID" value="NZ_JAELYA010000002.1"/>
</dbReference>
<accession>A0ABS3TM47</accession>
<feature type="domain" description="Pvc16 N-terminal" evidence="1">
    <location>
        <begin position="9"/>
        <end position="179"/>
    </location>
</feature>
<proteinExistence type="predicted"/>
<sequence>MPMIATAVEFIRKEVRRHLGVADAEVIANSARKLVDESSALGAYISLINVQEEPALRNSPHVEKRLGKSRYIEPPVFINLYLLFAFKFNDYNASLTHLAKTIELFQSRRWFSAATQSGPGAIAFPTKLEKLVFEMVNMNFEELNNLWGVLGDAYFPSVVYKVRMVKVQLDEIEDAPEVTTIVLNQVIE</sequence>
<comment type="caution">
    <text evidence="2">The sequence shown here is derived from an EMBL/GenBank/DDBJ whole genome shotgun (WGS) entry which is preliminary data.</text>
</comment>
<name>A0ABS3TM47_9PSED</name>
<gene>
    <name evidence="2" type="ORF">JFY56_05885</name>
</gene>
<keyword evidence="3" id="KW-1185">Reference proteome</keyword>